<dbReference type="Pfam" id="PF08240">
    <property type="entry name" value="ADH_N"/>
    <property type="match status" value="1"/>
</dbReference>
<dbReference type="EMBL" id="CP099425">
    <property type="protein sequence ID" value="USW55987.1"/>
    <property type="molecule type" value="Genomic_DNA"/>
</dbReference>
<reference evidence="8" key="1">
    <citation type="submission" date="2022-06" db="EMBL/GenBank/DDBJ databases">
        <title>Complete genome sequences of two strains of the flax pathogen Septoria linicola.</title>
        <authorList>
            <person name="Lapalu N."/>
            <person name="Simon A."/>
            <person name="Demenou B."/>
            <person name="Paumier D."/>
            <person name="Guillot M.-P."/>
            <person name="Gout L."/>
            <person name="Valade R."/>
        </authorList>
    </citation>
    <scope>NUCLEOTIDE SEQUENCE</scope>
    <source>
        <strain evidence="8">SE15195</strain>
    </source>
</reference>
<comment type="similarity">
    <text evidence="2 6">Belongs to the zinc-containing alcohol dehydrogenase family.</text>
</comment>
<comment type="cofactor">
    <cofactor evidence="1 6">
        <name>Zn(2+)</name>
        <dbReference type="ChEBI" id="CHEBI:29105"/>
    </cofactor>
</comment>
<evidence type="ECO:0000256" key="2">
    <source>
        <dbReference type="ARBA" id="ARBA00008072"/>
    </source>
</evidence>
<dbReference type="PROSITE" id="PS00059">
    <property type="entry name" value="ADH_ZINC"/>
    <property type="match status" value="1"/>
</dbReference>
<protein>
    <submittedName>
        <fullName evidence="8">Alcohol dehydrogenase, zinc-type, GroES-like superfamily, NAD(P)-binding domain superfamily</fullName>
    </submittedName>
</protein>
<dbReference type="PANTHER" id="PTHR42940:SF8">
    <property type="entry name" value="VACUOLAR PROTEIN SORTING-ASSOCIATED PROTEIN 11"/>
    <property type="match status" value="1"/>
</dbReference>
<dbReference type="InterPro" id="IPR011032">
    <property type="entry name" value="GroES-like_sf"/>
</dbReference>
<evidence type="ECO:0000313" key="8">
    <source>
        <dbReference type="EMBL" id="USW55987.1"/>
    </source>
</evidence>
<dbReference type="Proteomes" id="UP001056384">
    <property type="component" value="Chromosome 8"/>
</dbReference>
<evidence type="ECO:0000256" key="3">
    <source>
        <dbReference type="ARBA" id="ARBA00022723"/>
    </source>
</evidence>
<dbReference type="CDD" id="cd08254">
    <property type="entry name" value="hydroxyacyl_CoA_DH"/>
    <property type="match status" value="1"/>
</dbReference>
<dbReference type="AlphaFoldDB" id="A0A9Q9AUB9"/>
<gene>
    <name evidence="8" type="ORF">Slin15195_G093060</name>
</gene>
<keyword evidence="5" id="KW-0560">Oxidoreductase</keyword>
<organism evidence="8 9">
    <name type="scientific">Septoria linicola</name>
    <dbReference type="NCBI Taxonomy" id="215465"/>
    <lineage>
        <taxon>Eukaryota</taxon>
        <taxon>Fungi</taxon>
        <taxon>Dikarya</taxon>
        <taxon>Ascomycota</taxon>
        <taxon>Pezizomycotina</taxon>
        <taxon>Dothideomycetes</taxon>
        <taxon>Dothideomycetidae</taxon>
        <taxon>Mycosphaerellales</taxon>
        <taxon>Mycosphaerellaceae</taxon>
        <taxon>Septoria</taxon>
    </lineage>
</organism>
<keyword evidence="9" id="KW-1185">Reference proteome</keyword>
<dbReference type="Gene3D" id="3.90.180.10">
    <property type="entry name" value="Medium-chain alcohol dehydrogenases, catalytic domain"/>
    <property type="match status" value="1"/>
</dbReference>
<dbReference type="Gene3D" id="3.40.50.720">
    <property type="entry name" value="NAD(P)-binding Rossmann-like Domain"/>
    <property type="match status" value="1"/>
</dbReference>
<evidence type="ECO:0000259" key="7">
    <source>
        <dbReference type="SMART" id="SM00829"/>
    </source>
</evidence>
<name>A0A9Q9AUB9_9PEZI</name>
<evidence type="ECO:0000256" key="1">
    <source>
        <dbReference type="ARBA" id="ARBA00001947"/>
    </source>
</evidence>
<dbReference type="InterPro" id="IPR002328">
    <property type="entry name" value="ADH_Zn_CS"/>
</dbReference>
<dbReference type="Pfam" id="PF00107">
    <property type="entry name" value="ADH_zinc_N"/>
    <property type="match status" value="1"/>
</dbReference>
<keyword evidence="3 6" id="KW-0479">Metal-binding</keyword>
<dbReference type="GO" id="GO:0004022">
    <property type="term" value="F:alcohol dehydrogenase (NAD+) activity"/>
    <property type="evidence" value="ECO:0007669"/>
    <property type="project" value="TreeGrafter"/>
</dbReference>
<dbReference type="InterPro" id="IPR036291">
    <property type="entry name" value="NAD(P)-bd_dom_sf"/>
</dbReference>
<sequence length="358" mass="38106">MSSLPGNIWAWRCSQGAPQPLHKERRPLPELHPNGLLVKIKAMGVCHSDCLILSVPTAQPGKEEFTLGHEGAGEIVQIGPEVNPATFQLGDTVAIHPVPGCGSCPSCKAGYQRICQTSNNGGYGLGYDGFMQEYVSVRADACVKVPEGVTVEHACIAADALLTAFHAVKYTADVRPEQTVAILGLGGLGLNAVQTAKHLGVKRIVVVDKRQEAVDIAVRLGVEREDAYSTGSADTRPVQDVLAERGVVVDTVIDFVGHEQTITLAQRIVRPIGLIVMVGLLSMQVPVFPGRVAQNCLTIKGSFCGTMEGLGEVLQLVKDGVITPEVSTASIEDLPQVLKDLDDGKINGRKVLLPEWSA</sequence>
<evidence type="ECO:0000313" key="9">
    <source>
        <dbReference type="Proteomes" id="UP001056384"/>
    </source>
</evidence>
<dbReference type="GO" id="GO:0008270">
    <property type="term" value="F:zinc ion binding"/>
    <property type="evidence" value="ECO:0007669"/>
    <property type="project" value="InterPro"/>
</dbReference>
<dbReference type="SUPFAM" id="SSF51735">
    <property type="entry name" value="NAD(P)-binding Rossmann-fold domains"/>
    <property type="match status" value="1"/>
</dbReference>
<dbReference type="InterPro" id="IPR013149">
    <property type="entry name" value="ADH-like_C"/>
</dbReference>
<dbReference type="GO" id="GO:0005737">
    <property type="term" value="C:cytoplasm"/>
    <property type="evidence" value="ECO:0007669"/>
    <property type="project" value="TreeGrafter"/>
</dbReference>
<evidence type="ECO:0000256" key="6">
    <source>
        <dbReference type="RuleBase" id="RU361277"/>
    </source>
</evidence>
<evidence type="ECO:0000256" key="4">
    <source>
        <dbReference type="ARBA" id="ARBA00022833"/>
    </source>
</evidence>
<proteinExistence type="inferred from homology"/>
<accession>A0A9Q9AUB9</accession>
<dbReference type="PANTHER" id="PTHR42940">
    <property type="entry name" value="ALCOHOL DEHYDROGENASE 1-RELATED"/>
    <property type="match status" value="1"/>
</dbReference>
<dbReference type="SUPFAM" id="SSF50129">
    <property type="entry name" value="GroES-like"/>
    <property type="match status" value="1"/>
</dbReference>
<keyword evidence="4 6" id="KW-0862">Zinc</keyword>
<evidence type="ECO:0000256" key="5">
    <source>
        <dbReference type="ARBA" id="ARBA00023002"/>
    </source>
</evidence>
<feature type="domain" description="Enoyl reductase (ER)" evidence="7">
    <location>
        <begin position="16"/>
        <end position="352"/>
    </location>
</feature>
<dbReference type="SMART" id="SM00829">
    <property type="entry name" value="PKS_ER"/>
    <property type="match status" value="1"/>
</dbReference>
<dbReference type="InterPro" id="IPR020843">
    <property type="entry name" value="ER"/>
</dbReference>
<dbReference type="InterPro" id="IPR013154">
    <property type="entry name" value="ADH-like_N"/>
</dbReference>